<evidence type="ECO:0000256" key="1">
    <source>
        <dbReference type="ARBA" id="ARBA00022801"/>
    </source>
</evidence>
<evidence type="ECO:0000313" key="6">
    <source>
        <dbReference type="Proteomes" id="UP000309848"/>
    </source>
</evidence>
<dbReference type="Gene3D" id="3.20.20.80">
    <property type="entry name" value="Glycosidases"/>
    <property type="match status" value="1"/>
</dbReference>
<organism evidence="5 6">
    <name type="scientific">Sphingomonas naasensis</name>
    <dbReference type="NCBI Taxonomy" id="1344951"/>
    <lineage>
        <taxon>Bacteria</taxon>
        <taxon>Pseudomonadati</taxon>
        <taxon>Pseudomonadota</taxon>
        <taxon>Alphaproteobacteria</taxon>
        <taxon>Sphingomonadales</taxon>
        <taxon>Sphingomonadaceae</taxon>
        <taxon>Sphingomonas</taxon>
    </lineage>
</organism>
<keyword evidence="1 3" id="KW-0378">Hydrolase</keyword>
<comment type="caution">
    <text evidence="5">The sequence shown here is derived from an EMBL/GenBank/DDBJ whole genome shotgun (WGS) entry which is preliminary data.</text>
</comment>
<accession>A0A4S1WMD4</accession>
<proteinExistence type="inferred from homology"/>
<dbReference type="InterPro" id="IPR011496">
    <property type="entry name" value="O-GlcNAcase_cat"/>
</dbReference>
<keyword evidence="6" id="KW-1185">Reference proteome</keyword>
<dbReference type="EMBL" id="SRXU01000002">
    <property type="protein sequence ID" value="TGX44439.1"/>
    <property type="molecule type" value="Genomic_DNA"/>
</dbReference>
<evidence type="ECO:0000256" key="2">
    <source>
        <dbReference type="ARBA" id="ARBA00023295"/>
    </source>
</evidence>
<dbReference type="InterPro" id="IPR015882">
    <property type="entry name" value="HEX_bac_N"/>
</dbReference>
<evidence type="ECO:0000313" key="5">
    <source>
        <dbReference type="EMBL" id="TGX44439.1"/>
    </source>
</evidence>
<keyword evidence="2 3" id="KW-0326">Glycosidase</keyword>
<dbReference type="PANTHER" id="PTHR13170:SF16">
    <property type="entry name" value="PROTEIN O-GLCNACASE"/>
    <property type="match status" value="1"/>
</dbReference>
<evidence type="ECO:0000259" key="4">
    <source>
        <dbReference type="PROSITE" id="PS52009"/>
    </source>
</evidence>
<protein>
    <submittedName>
        <fullName evidence="5">Beta-N-acetylglucosaminidase</fullName>
    </submittedName>
</protein>
<dbReference type="Gene3D" id="1.20.58.460">
    <property type="entry name" value="Hyaluronidase post-catalytic domain-like"/>
    <property type="match status" value="1"/>
</dbReference>
<dbReference type="PROSITE" id="PS52009">
    <property type="entry name" value="GH84"/>
    <property type="match status" value="1"/>
</dbReference>
<dbReference type="OrthoDB" id="9760892at2"/>
<dbReference type="RefSeq" id="WP_135983454.1">
    <property type="nucleotide sequence ID" value="NZ_JAASQM010000002.1"/>
</dbReference>
<dbReference type="Pfam" id="PF07555">
    <property type="entry name" value="NAGidase"/>
    <property type="match status" value="1"/>
</dbReference>
<gene>
    <name evidence="5" type="ORF">E5A74_06525</name>
</gene>
<dbReference type="InterPro" id="IPR017853">
    <property type="entry name" value="GH"/>
</dbReference>
<dbReference type="SUPFAM" id="SSF55545">
    <property type="entry name" value="beta-N-acetylhexosaminidase-like domain"/>
    <property type="match status" value="1"/>
</dbReference>
<feature type="active site" description="Proton donor" evidence="3">
    <location>
        <position position="293"/>
    </location>
</feature>
<comment type="similarity">
    <text evidence="3">Belongs to the glycosyl hydrolase 84 family.</text>
</comment>
<dbReference type="GO" id="GO:1901135">
    <property type="term" value="P:carbohydrate derivative metabolic process"/>
    <property type="evidence" value="ECO:0007669"/>
    <property type="project" value="UniProtKB-ARBA"/>
</dbReference>
<dbReference type="SUPFAM" id="SSF51445">
    <property type="entry name" value="(Trans)glycosidases"/>
    <property type="match status" value="1"/>
</dbReference>
<dbReference type="Gene3D" id="3.30.379.10">
    <property type="entry name" value="Chitobiase/beta-hexosaminidase domain 2-like"/>
    <property type="match status" value="1"/>
</dbReference>
<dbReference type="GO" id="GO:0005975">
    <property type="term" value="P:carbohydrate metabolic process"/>
    <property type="evidence" value="ECO:0007669"/>
    <property type="project" value="UniProtKB-ARBA"/>
</dbReference>
<feature type="domain" description="GH84" evidence="4">
    <location>
        <begin position="178"/>
        <end position="461"/>
    </location>
</feature>
<evidence type="ECO:0000256" key="3">
    <source>
        <dbReference type="PROSITE-ProRule" id="PRU01353"/>
    </source>
</evidence>
<dbReference type="InterPro" id="IPR029018">
    <property type="entry name" value="Hex-like_dom2"/>
</dbReference>
<dbReference type="AlphaFoldDB" id="A0A4S1WMD4"/>
<dbReference type="InterPro" id="IPR051822">
    <property type="entry name" value="Glycosyl_Hydrolase_84"/>
</dbReference>
<dbReference type="GO" id="GO:0015929">
    <property type="term" value="F:hexosaminidase activity"/>
    <property type="evidence" value="ECO:0007669"/>
    <property type="project" value="UniProtKB-ARBA"/>
</dbReference>
<dbReference type="Pfam" id="PF02838">
    <property type="entry name" value="Glyco_hydro_20b"/>
    <property type="match status" value="1"/>
</dbReference>
<dbReference type="PANTHER" id="PTHR13170">
    <property type="entry name" value="O-GLCNACASE"/>
    <property type="match status" value="1"/>
</dbReference>
<dbReference type="Proteomes" id="UP000309848">
    <property type="component" value="Unassembled WGS sequence"/>
</dbReference>
<sequence length="647" mass="68751">MARYIREIGTCVALVTALAGIAPIPARAQSAVLPAIFPAPASIVLTGGAIALGKSVVLVAAPGTDPETLALVRHVLTSAGVETIAAAQRLPSTPDRPYIVIGTAETAIVRDALARSKAVQDGNAEGYTIASVATGKGGIVTLAGHDADGLFHAVQTFRQLAQRPTIPALRIEDHPAMPIRGTIEGFYGAPWSMTDRTRHLEFLATVKANTYVYSPKDDPYARDRWREPYPADTLAALGTLATTARRNHVDFVYAISPGPSVCFSDPADRQALERKFDALRSIGVHSFYVALDDIEYAKWNCERDRASFGPSGAEAAGVAQAQLLNAVQASLVARDPASRPLIMVPTEYYDAKETPYKAALRKHLDPRIVVQWTGTDVVPPAISVPDARAATKAFGRKTLLWDNYPVNDYGQSTGRLLLAPYARREAGLSTELTGVLSNPMNQEVPSRVAVTGLAAFGWNDKAYDAERTWHAAARELAGGDDRATAALLILFDTQHLAPTFGSQPWQEQAPRLKALLDGVREAIAQGDVAARREAIAGLAARADAMASAPDIIRAGAVDPGFAEQARPWLDAMEGWGRTLQLTAAGLDAADRGNPAASRYFADARKLAAEAAAVQTIPGATRFGGPVKLADGVLDRFVADAPALIALP</sequence>
<name>A0A4S1WMD4_9SPHN</name>
<reference evidence="5 6" key="1">
    <citation type="submission" date="2019-04" db="EMBL/GenBank/DDBJ databases">
        <title>Sphingomonas psychrotolerans sp. nov., isolated from soil in the Tianshan Mountains, Xinjiang, China.</title>
        <authorList>
            <person name="Luo Y."/>
            <person name="Sheng H."/>
        </authorList>
    </citation>
    <scope>NUCLEOTIDE SEQUENCE [LARGE SCALE GENOMIC DNA]</scope>
    <source>
        <strain evidence="5 6">KIS18-15</strain>
    </source>
</reference>